<dbReference type="AlphaFoldDB" id="E5ADP6"/>
<dbReference type="InParanoid" id="E5ADP6"/>
<feature type="compositionally biased region" description="Polar residues" evidence="2">
    <location>
        <begin position="204"/>
        <end position="219"/>
    </location>
</feature>
<feature type="region of interest" description="Disordered" evidence="2">
    <location>
        <begin position="53"/>
        <end position="117"/>
    </location>
</feature>
<evidence type="ECO:0000256" key="1">
    <source>
        <dbReference type="SAM" id="Coils"/>
    </source>
</evidence>
<dbReference type="EMBL" id="FP929139">
    <property type="protein sequence ID" value="CBY01335.1"/>
    <property type="molecule type" value="Genomic_DNA"/>
</dbReference>
<feature type="compositionally biased region" description="Basic and acidic residues" evidence="2">
    <location>
        <begin position="53"/>
        <end position="86"/>
    </location>
</feature>
<evidence type="ECO:0000256" key="2">
    <source>
        <dbReference type="SAM" id="MobiDB-lite"/>
    </source>
</evidence>
<feature type="coiled-coil region" evidence="1">
    <location>
        <begin position="266"/>
        <end position="300"/>
    </location>
</feature>
<dbReference type="Proteomes" id="UP000002668">
    <property type="component" value="Genome"/>
</dbReference>
<gene>
    <name evidence="3" type="ORF">LEMA_P001220.1</name>
</gene>
<evidence type="ECO:0000313" key="3">
    <source>
        <dbReference type="EMBL" id="CBY01335.1"/>
    </source>
</evidence>
<proteinExistence type="predicted"/>
<reference evidence="4" key="1">
    <citation type="journal article" date="2011" name="Nat. Commun.">
        <title>Effector diversification within compartments of the Leptosphaeria maculans genome affected by Repeat-Induced Point mutations.</title>
        <authorList>
            <person name="Rouxel T."/>
            <person name="Grandaubert J."/>
            <person name="Hane J.K."/>
            <person name="Hoede C."/>
            <person name="van de Wouw A.P."/>
            <person name="Couloux A."/>
            <person name="Dominguez V."/>
            <person name="Anthouard V."/>
            <person name="Bally P."/>
            <person name="Bourras S."/>
            <person name="Cozijnsen A.J."/>
            <person name="Ciuffetti L.M."/>
            <person name="Degrave A."/>
            <person name="Dilmaghani A."/>
            <person name="Duret L."/>
            <person name="Fudal I."/>
            <person name="Goodwin S.B."/>
            <person name="Gout L."/>
            <person name="Glaser N."/>
            <person name="Linglin J."/>
            <person name="Kema G.H.J."/>
            <person name="Lapalu N."/>
            <person name="Lawrence C.B."/>
            <person name="May K."/>
            <person name="Meyer M."/>
            <person name="Ollivier B."/>
            <person name="Poulain J."/>
            <person name="Schoch C.L."/>
            <person name="Simon A."/>
            <person name="Spatafora J.W."/>
            <person name="Stachowiak A."/>
            <person name="Turgeon B.G."/>
            <person name="Tyler B.M."/>
            <person name="Vincent D."/>
            <person name="Weissenbach J."/>
            <person name="Amselem J."/>
            <person name="Quesneville H."/>
            <person name="Oliver R.P."/>
            <person name="Wincker P."/>
            <person name="Balesdent M.-H."/>
            <person name="Howlett B.J."/>
        </authorList>
    </citation>
    <scope>NUCLEOTIDE SEQUENCE [LARGE SCALE GENOMIC DNA]</scope>
    <source>
        <strain evidence="4">JN3 / isolate v23.1.3 / race Av1-4-5-6-7-8</strain>
    </source>
</reference>
<feature type="region of interest" description="Disordered" evidence="2">
    <location>
        <begin position="183"/>
        <end position="265"/>
    </location>
</feature>
<keyword evidence="4" id="KW-1185">Reference proteome</keyword>
<organism evidence="3 4">
    <name type="scientific">Leptosphaeria maculans (strain JN3 / isolate v23.1.3 / race Av1-4-5-6-7-8)</name>
    <name type="common">Blackleg fungus</name>
    <name type="synonym">Phoma lingam</name>
    <dbReference type="NCBI Taxonomy" id="985895"/>
    <lineage>
        <taxon>Eukaryota</taxon>
        <taxon>Fungi</taxon>
        <taxon>Dikarya</taxon>
        <taxon>Ascomycota</taxon>
        <taxon>Pezizomycotina</taxon>
        <taxon>Dothideomycetes</taxon>
        <taxon>Pleosporomycetidae</taxon>
        <taxon>Pleosporales</taxon>
        <taxon>Pleosporineae</taxon>
        <taxon>Leptosphaeriaceae</taxon>
        <taxon>Plenodomus</taxon>
        <taxon>Plenodomus lingam/Leptosphaeria maculans species complex</taxon>
    </lineage>
</organism>
<feature type="compositionally biased region" description="Basic and acidic residues" evidence="2">
    <location>
        <begin position="108"/>
        <end position="117"/>
    </location>
</feature>
<dbReference type="HOGENOM" id="CLU_470152_0_0_1"/>
<feature type="compositionally biased region" description="Acidic residues" evidence="2">
    <location>
        <begin position="499"/>
        <end position="510"/>
    </location>
</feature>
<sequence>MASKHEKQSDEWTRAILESRYNDLFEAYQALVNPSSKESSPLPDSVVEDLDVQIRTDRDHGEMDHVKRRPEEMNEDLAHKVRKLEDETQQLKSVPQNSQSRNQELEEERDHLQEDNNDLENRNKHLEDDIQTQQNILEEVLAENDRMRVELEGYHEARDAPEIEQLAIVMKRNADLENQLKQMDEMSRRSTPPGDNHDLYDSPGSPNHASSHNSETYNPKTLGDTIKSDQSQLDTTDGADARLESDDDSSQSKQWEGKPKENSPECQKLRNAMMDQEQTIEELKSMISNLEDDLDSTMNQNCEWENACSDWEARYAGLDADWREMYNNLKMEYAKPIKAEIDARSEVKTGEDPEEELGLCIEKYKALEEENSLLRQQIISKDSLREQTQDCTPISETCVQKCQEWEEKYNDLVADYDELKTQRNPYDLEYRLEQALADKESFAYDRDHWHARYISLLADCSYVQEQHDSADVESPSQAEKGNKHVDAINPHNESGDVQESSDAEDEDDDDKTCRKSCKRWEAMFIELEEKYGSLVTEWTALKARNLELLDENLVCWRKQGVLGQRLDKLADAVLSSVRRE</sequence>
<dbReference type="OrthoDB" id="76453at2759"/>
<feature type="compositionally biased region" description="Polar residues" evidence="2">
    <location>
        <begin position="90"/>
        <end position="102"/>
    </location>
</feature>
<name>E5ADP6_LEPMJ</name>
<dbReference type="VEuPathDB" id="FungiDB:LEMA_P001220.1"/>
<keyword evidence="1" id="KW-0175">Coiled coil</keyword>
<evidence type="ECO:0000313" key="4">
    <source>
        <dbReference type="Proteomes" id="UP000002668"/>
    </source>
</evidence>
<dbReference type="GeneID" id="13289481"/>
<accession>E5ADP6</accession>
<feature type="region of interest" description="Disordered" evidence="2">
    <location>
        <begin position="467"/>
        <end position="511"/>
    </location>
</feature>
<protein>
    <submittedName>
        <fullName evidence="3">Predicted protein</fullName>
    </submittedName>
</protein>